<dbReference type="FunFam" id="1.10.1040.10:FF:000017">
    <property type="entry name" value="2-dehydropantoate 2-reductase"/>
    <property type="match status" value="1"/>
</dbReference>
<proteinExistence type="inferred from homology"/>
<dbReference type="Pfam" id="PF08546">
    <property type="entry name" value="ApbA_C"/>
    <property type="match status" value="1"/>
</dbReference>
<accession>A0A2T3MT44</accession>
<gene>
    <name evidence="13" type="ORF">C9I89_19115</name>
</gene>
<dbReference type="SUPFAM" id="SSF51735">
    <property type="entry name" value="NAD(P)-binding Rossmann-fold domains"/>
    <property type="match status" value="1"/>
</dbReference>
<sequence length="301" mass="33655">MKITLLGAGAIGGLWSCQLAKQGHHLHLWTRDNAKKINLTFKGLNQAETERFTFHCNDKAAVTESDCIFITVKAFQVEQALRDLHPYIGSTTPVIIMHNGMGTQQMVHQLLPNNPIIYATTSQAAFKSGPRQVNHTGIGQTWMGAENNAGNNFAFLVEVFNQALAPCQWHQDISQPLWQKLAINCAINPLTASHQCQNGKLARPEFNDLLTQICQEVATVMSAEGYRVKASELRQQVDGVIKATATNFSSMNQDICQQRPTEIDYITGYLIARAKVHDIPVPVNTQLWQQIKQLEQEYNDE</sequence>
<dbReference type="GO" id="GO:0008677">
    <property type="term" value="F:2-dehydropantoate 2-reductase activity"/>
    <property type="evidence" value="ECO:0007669"/>
    <property type="project" value="UniProtKB-EC"/>
</dbReference>
<dbReference type="Gene3D" id="3.40.50.720">
    <property type="entry name" value="NAD(P)-binding Rossmann-like Domain"/>
    <property type="match status" value="1"/>
</dbReference>
<dbReference type="Pfam" id="PF02558">
    <property type="entry name" value="ApbA"/>
    <property type="match status" value="1"/>
</dbReference>
<dbReference type="InterPro" id="IPR013328">
    <property type="entry name" value="6PGD_dom2"/>
</dbReference>
<evidence type="ECO:0000313" key="14">
    <source>
        <dbReference type="Proteomes" id="UP000240904"/>
    </source>
</evidence>
<evidence type="ECO:0000256" key="3">
    <source>
        <dbReference type="ARBA" id="ARBA00013014"/>
    </source>
</evidence>
<dbReference type="Proteomes" id="UP000240904">
    <property type="component" value="Unassembled WGS sequence"/>
</dbReference>
<evidence type="ECO:0000256" key="7">
    <source>
        <dbReference type="ARBA" id="ARBA00023002"/>
    </source>
</evidence>
<dbReference type="PANTHER" id="PTHR43765">
    <property type="entry name" value="2-DEHYDROPANTOATE 2-REDUCTASE-RELATED"/>
    <property type="match status" value="1"/>
</dbReference>
<reference evidence="13 14" key="1">
    <citation type="submission" date="2018-03" db="EMBL/GenBank/DDBJ databases">
        <title>Whole genome sequencing of Histamine producing bacteria.</title>
        <authorList>
            <person name="Butler K."/>
        </authorList>
    </citation>
    <scope>NUCLEOTIDE SEQUENCE [LARGE SCALE GENOMIC DNA]</scope>
    <source>
        <strain evidence="13 14">DSM 16190</strain>
    </source>
</reference>
<evidence type="ECO:0000256" key="6">
    <source>
        <dbReference type="ARBA" id="ARBA00022857"/>
    </source>
</evidence>
<dbReference type="InterPro" id="IPR036291">
    <property type="entry name" value="NAD(P)-bd_dom_sf"/>
</dbReference>
<dbReference type="PANTHER" id="PTHR43765:SF2">
    <property type="entry name" value="2-DEHYDROPANTOATE 2-REDUCTASE"/>
    <property type="match status" value="1"/>
</dbReference>
<evidence type="ECO:0000256" key="9">
    <source>
        <dbReference type="ARBA" id="ARBA00048793"/>
    </source>
</evidence>
<comment type="function">
    <text evidence="10">Catalyzes the NADPH-dependent reduction of ketopantoate into pantoic acid.</text>
</comment>
<dbReference type="EC" id="1.1.1.169" evidence="3 10"/>
<dbReference type="InterPro" id="IPR008927">
    <property type="entry name" value="6-PGluconate_DH-like_C_sf"/>
</dbReference>
<evidence type="ECO:0000256" key="2">
    <source>
        <dbReference type="ARBA" id="ARBA00007870"/>
    </source>
</evidence>
<comment type="similarity">
    <text evidence="2 10">Belongs to the ketopantoate reductase family.</text>
</comment>
<evidence type="ECO:0000259" key="12">
    <source>
        <dbReference type="Pfam" id="PF08546"/>
    </source>
</evidence>
<keyword evidence="6 10" id="KW-0521">NADP</keyword>
<dbReference type="UniPathway" id="UPA00028">
    <property type="reaction ID" value="UER00004"/>
</dbReference>
<comment type="pathway">
    <text evidence="1 10">Cofactor biosynthesis; (R)-pantothenate biosynthesis; (R)-pantoate from 3-methyl-2-oxobutanoate: step 2/2.</text>
</comment>
<keyword evidence="14" id="KW-1185">Reference proteome</keyword>
<evidence type="ECO:0000256" key="8">
    <source>
        <dbReference type="ARBA" id="ARBA00032024"/>
    </source>
</evidence>
<keyword evidence="5 10" id="KW-0566">Pantothenate biosynthesis</keyword>
<dbReference type="GO" id="GO:0015940">
    <property type="term" value="P:pantothenate biosynthetic process"/>
    <property type="evidence" value="ECO:0007669"/>
    <property type="project" value="UniProtKB-UniPathway"/>
</dbReference>
<dbReference type="InterPro" id="IPR003710">
    <property type="entry name" value="ApbA"/>
</dbReference>
<dbReference type="InterPro" id="IPR013332">
    <property type="entry name" value="KPR_N"/>
</dbReference>
<dbReference type="NCBIfam" id="TIGR00745">
    <property type="entry name" value="apbA_panE"/>
    <property type="match status" value="1"/>
</dbReference>
<feature type="domain" description="Ketopantoate reductase N-terminal" evidence="11">
    <location>
        <begin position="3"/>
        <end position="145"/>
    </location>
</feature>
<comment type="catalytic activity">
    <reaction evidence="9 10">
        <text>(R)-pantoate + NADP(+) = 2-dehydropantoate + NADPH + H(+)</text>
        <dbReference type="Rhea" id="RHEA:16233"/>
        <dbReference type="ChEBI" id="CHEBI:11561"/>
        <dbReference type="ChEBI" id="CHEBI:15378"/>
        <dbReference type="ChEBI" id="CHEBI:15980"/>
        <dbReference type="ChEBI" id="CHEBI:57783"/>
        <dbReference type="ChEBI" id="CHEBI:58349"/>
        <dbReference type="EC" id="1.1.1.169"/>
    </reaction>
</comment>
<evidence type="ECO:0000256" key="5">
    <source>
        <dbReference type="ARBA" id="ARBA00022655"/>
    </source>
</evidence>
<dbReference type="Gene3D" id="1.10.1040.10">
    <property type="entry name" value="N-(1-d-carboxylethyl)-l-norvaline Dehydrogenase, domain 2"/>
    <property type="match status" value="1"/>
</dbReference>
<name>A0A2T3MT44_9GAMM</name>
<dbReference type="RefSeq" id="WP_107284922.1">
    <property type="nucleotide sequence ID" value="NZ_PYMC01000019.1"/>
</dbReference>
<dbReference type="AlphaFoldDB" id="A0A2T3MT44"/>
<keyword evidence="7 10" id="KW-0560">Oxidoreductase</keyword>
<evidence type="ECO:0000313" key="13">
    <source>
        <dbReference type="EMBL" id="PSW02085.1"/>
    </source>
</evidence>
<protein>
    <recommendedName>
        <fullName evidence="4 10">2-dehydropantoate 2-reductase</fullName>
        <ecNumber evidence="3 10">1.1.1.169</ecNumber>
    </recommendedName>
    <alternativeName>
        <fullName evidence="8 10">Ketopantoate reductase</fullName>
    </alternativeName>
</protein>
<evidence type="ECO:0000256" key="1">
    <source>
        <dbReference type="ARBA" id="ARBA00004994"/>
    </source>
</evidence>
<comment type="caution">
    <text evidence="13">The sequence shown here is derived from an EMBL/GenBank/DDBJ whole genome shotgun (WGS) entry which is preliminary data.</text>
</comment>
<dbReference type="GO" id="GO:0050661">
    <property type="term" value="F:NADP binding"/>
    <property type="evidence" value="ECO:0007669"/>
    <property type="project" value="TreeGrafter"/>
</dbReference>
<dbReference type="OrthoDB" id="6530772at2"/>
<feature type="domain" description="Ketopantoate reductase C-terminal" evidence="12">
    <location>
        <begin position="172"/>
        <end position="295"/>
    </location>
</feature>
<dbReference type="InterPro" id="IPR050838">
    <property type="entry name" value="Ketopantoate_reductase"/>
</dbReference>
<dbReference type="GO" id="GO:0005737">
    <property type="term" value="C:cytoplasm"/>
    <property type="evidence" value="ECO:0007669"/>
    <property type="project" value="TreeGrafter"/>
</dbReference>
<dbReference type="EMBL" id="PYMC01000019">
    <property type="protein sequence ID" value="PSW02085.1"/>
    <property type="molecule type" value="Genomic_DNA"/>
</dbReference>
<dbReference type="NCBIfam" id="NF005087">
    <property type="entry name" value="PRK06522.1-1"/>
    <property type="match status" value="1"/>
</dbReference>
<evidence type="ECO:0000256" key="10">
    <source>
        <dbReference type="RuleBase" id="RU362068"/>
    </source>
</evidence>
<dbReference type="InterPro" id="IPR013752">
    <property type="entry name" value="KPA_reductase"/>
</dbReference>
<evidence type="ECO:0000259" key="11">
    <source>
        <dbReference type="Pfam" id="PF02558"/>
    </source>
</evidence>
<evidence type="ECO:0000256" key="4">
    <source>
        <dbReference type="ARBA" id="ARBA00019465"/>
    </source>
</evidence>
<organism evidence="13 14">
    <name type="scientific">Photobacterium lipolyticum</name>
    <dbReference type="NCBI Taxonomy" id="266810"/>
    <lineage>
        <taxon>Bacteria</taxon>
        <taxon>Pseudomonadati</taxon>
        <taxon>Pseudomonadota</taxon>
        <taxon>Gammaproteobacteria</taxon>
        <taxon>Vibrionales</taxon>
        <taxon>Vibrionaceae</taxon>
        <taxon>Photobacterium</taxon>
    </lineage>
</organism>
<dbReference type="SUPFAM" id="SSF48179">
    <property type="entry name" value="6-phosphogluconate dehydrogenase C-terminal domain-like"/>
    <property type="match status" value="1"/>
</dbReference>